<feature type="region of interest" description="Disordered" evidence="2">
    <location>
        <begin position="43"/>
        <end position="70"/>
    </location>
</feature>
<evidence type="ECO:0000313" key="4">
    <source>
        <dbReference type="EMBL" id="MFC3960231.1"/>
    </source>
</evidence>
<reference evidence="4 5" key="1">
    <citation type="journal article" date="2019" name="Int. J. Syst. Evol. Microbiol.">
        <title>The Global Catalogue of Microorganisms (GCM) 10K type strain sequencing project: providing services to taxonomists for standard genome sequencing and annotation.</title>
        <authorList>
            <consortium name="The Broad Institute Genomics Platform"/>
            <consortium name="The Broad Institute Genome Sequencing Center for Infectious Disease"/>
            <person name="Wu L."/>
            <person name="Ma J."/>
        </authorList>
    </citation>
    <scope>NUCLEOTIDE SEQUENCE [LARGE SCALE GENOMIC DNA]</scope>
    <source>
        <strain evidence="4 5">IBRC-M 10256</strain>
    </source>
</reference>
<name>A0ABD5NTZ5_9EURY</name>
<dbReference type="InterPro" id="IPR014729">
    <property type="entry name" value="Rossmann-like_a/b/a_fold"/>
</dbReference>
<feature type="domain" description="UspA" evidence="3">
    <location>
        <begin position="1"/>
        <end position="135"/>
    </location>
</feature>
<dbReference type="Proteomes" id="UP001595846">
    <property type="component" value="Unassembled WGS sequence"/>
</dbReference>
<protein>
    <submittedName>
        <fullName evidence="4">Universal stress protein</fullName>
    </submittedName>
</protein>
<dbReference type="PRINTS" id="PR01438">
    <property type="entry name" value="UNVRSLSTRESS"/>
</dbReference>
<dbReference type="EMBL" id="JBHSAQ010000016">
    <property type="protein sequence ID" value="MFC3960231.1"/>
    <property type="molecule type" value="Genomic_DNA"/>
</dbReference>
<dbReference type="SUPFAM" id="SSF52402">
    <property type="entry name" value="Adenine nucleotide alpha hydrolases-like"/>
    <property type="match status" value="1"/>
</dbReference>
<dbReference type="CDD" id="cd00293">
    <property type="entry name" value="USP-like"/>
    <property type="match status" value="1"/>
</dbReference>
<dbReference type="GeneID" id="73901601"/>
<evidence type="ECO:0000256" key="1">
    <source>
        <dbReference type="ARBA" id="ARBA00008791"/>
    </source>
</evidence>
<dbReference type="InterPro" id="IPR006016">
    <property type="entry name" value="UspA"/>
</dbReference>
<dbReference type="RefSeq" id="WP_256532510.1">
    <property type="nucleotide sequence ID" value="NZ_CP101824.1"/>
</dbReference>
<organism evidence="4 5">
    <name type="scientific">Halovivax cerinus</name>
    <dbReference type="NCBI Taxonomy" id="1487865"/>
    <lineage>
        <taxon>Archaea</taxon>
        <taxon>Methanobacteriati</taxon>
        <taxon>Methanobacteriota</taxon>
        <taxon>Stenosarchaea group</taxon>
        <taxon>Halobacteria</taxon>
        <taxon>Halobacteriales</taxon>
        <taxon>Natrialbaceae</taxon>
        <taxon>Halovivax</taxon>
    </lineage>
</organism>
<dbReference type="AlphaFoldDB" id="A0ABD5NTZ5"/>
<dbReference type="Pfam" id="PF00582">
    <property type="entry name" value="Usp"/>
    <property type="match status" value="1"/>
</dbReference>
<dbReference type="PANTHER" id="PTHR46268:SF6">
    <property type="entry name" value="UNIVERSAL STRESS PROTEIN UP12"/>
    <property type="match status" value="1"/>
</dbReference>
<evidence type="ECO:0000313" key="5">
    <source>
        <dbReference type="Proteomes" id="UP001595846"/>
    </source>
</evidence>
<sequence length="139" mass="14600">MYEHLLVPTDGSETSTRAAEHAIALARSLDATVHALSVIEGSGQMQRDQLRNDPEAEARDAVEAVERAATAEDVPVTTTLAEGAPADAIHDRVATADADLIVMGTDNRTGVGRVLNPSVAEDVQEHSSIPVLTIPNPGE</sequence>
<dbReference type="PANTHER" id="PTHR46268">
    <property type="entry name" value="STRESS RESPONSE PROTEIN NHAX"/>
    <property type="match status" value="1"/>
</dbReference>
<feature type="compositionally biased region" description="Basic and acidic residues" evidence="2">
    <location>
        <begin position="48"/>
        <end position="70"/>
    </location>
</feature>
<comment type="caution">
    <text evidence="4">The sequence shown here is derived from an EMBL/GenBank/DDBJ whole genome shotgun (WGS) entry which is preliminary data.</text>
</comment>
<accession>A0ABD5NTZ5</accession>
<dbReference type="InterPro" id="IPR006015">
    <property type="entry name" value="Universal_stress_UspA"/>
</dbReference>
<keyword evidence="5" id="KW-1185">Reference proteome</keyword>
<evidence type="ECO:0000256" key="2">
    <source>
        <dbReference type="SAM" id="MobiDB-lite"/>
    </source>
</evidence>
<dbReference type="Gene3D" id="3.40.50.620">
    <property type="entry name" value="HUPs"/>
    <property type="match status" value="1"/>
</dbReference>
<gene>
    <name evidence="4" type="ORF">ACFOUR_17900</name>
</gene>
<evidence type="ECO:0000259" key="3">
    <source>
        <dbReference type="Pfam" id="PF00582"/>
    </source>
</evidence>
<proteinExistence type="inferred from homology"/>
<comment type="similarity">
    <text evidence="1">Belongs to the universal stress protein A family.</text>
</comment>